<protein>
    <submittedName>
        <fullName evidence="3">Uncharacterized protein</fullName>
    </submittedName>
</protein>
<reference evidence="3 4" key="1">
    <citation type="submission" date="2019-03" db="EMBL/GenBank/DDBJ databases">
        <title>First draft genome of Liparis tanakae, snailfish: a comprehensive survey of snailfish specific genes.</title>
        <authorList>
            <person name="Kim W."/>
            <person name="Song I."/>
            <person name="Jeong J.-H."/>
            <person name="Kim D."/>
            <person name="Kim S."/>
            <person name="Ryu S."/>
            <person name="Song J.Y."/>
            <person name="Lee S.K."/>
        </authorList>
    </citation>
    <scope>NUCLEOTIDE SEQUENCE [LARGE SCALE GENOMIC DNA]</scope>
    <source>
        <tissue evidence="3">Muscle</tissue>
    </source>
</reference>
<dbReference type="AlphaFoldDB" id="A0A4Z2IBL0"/>
<name>A0A4Z2IBL0_9TELE</name>
<feature type="transmembrane region" description="Helical" evidence="2">
    <location>
        <begin position="20"/>
        <end position="38"/>
    </location>
</feature>
<evidence type="ECO:0000313" key="3">
    <source>
        <dbReference type="EMBL" id="TNN75398.1"/>
    </source>
</evidence>
<keyword evidence="4" id="KW-1185">Reference proteome</keyword>
<keyword evidence="2" id="KW-1133">Transmembrane helix</keyword>
<proteinExistence type="predicted"/>
<keyword evidence="2" id="KW-0812">Transmembrane</keyword>
<dbReference type="EMBL" id="SRLO01000104">
    <property type="protein sequence ID" value="TNN75398.1"/>
    <property type="molecule type" value="Genomic_DNA"/>
</dbReference>
<evidence type="ECO:0000256" key="1">
    <source>
        <dbReference type="SAM" id="MobiDB-lite"/>
    </source>
</evidence>
<sequence>MGEGQPRLLVVGPLAVVPPPLGPFVTGASMLLMIWSGAKRRRRRRRRSGTTERNPLDVGCEHSAAPALPVRSPVLWTDPTVLLKWYNPQPSQDPSLRMQLLTHTL</sequence>
<feature type="compositionally biased region" description="Basic residues" evidence="1">
    <location>
        <begin position="38"/>
        <end position="48"/>
    </location>
</feature>
<dbReference type="Proteomes" id="UP000314294">
    <property type="component" value="Unassembled WGS sequence"/>
</dbReference>
<organism evidence="3 4">
    <name type="scientific">Liparis tanakae</name>
    <name type="common">Tanaka's snailfish</name>
    <dbReference type="NCBI Taxonomy" id="230148"/>
    <lineage>
        <taxon>Eukaryota</taxon>
        <taxon>Metazoa</taxon>
        <taxon>Chordata</taxon>
        <taxon>Craniata</taxon>
        <taxon>Vertebrata</taxon>
        <taxon>Euteleostomi</taxon>
        <taxon>Actinopterygii</taxon>
        <taxon>Neopterygii</taxon>
        <taxon>Teleostei</taxon>
        <taxon>Neoteleostei</taxon>
        <taxon>Acanthomorphata</taxon>
        <taxon>Eupercaria</taxon>
        <taxon>Perciformes</taxon>
        <taxon>Cottioidei</taxon>
        <taxon>Cottales</taxon>
        <taxon>Liparidae</taxon>
        <taxon>Liparis</taxon>
    </lineage>
</organism>
<keyword evidence="2" id="KW-0472">Membrane</keyword>
<feature type="region of interest" description="Disordered" evidence="1">
    <location>
        <begin position="38"/>
        <end position="60"/>
    </location>
</feature>
<accession>A0A4Z2IBL0</accession>
<evidence type="ECO:0000256" key="2">
    <source>
        <dbReference type="SAM" id="Phobius"/>
    </source>
</evidence>
<comment type="caution">
    <text evidence="3">The sequence shown here is derived from an EMBL/GenBank/DDBJ whole genome shotgun (WGS) entry which is preliminary data.</text>
</comment>
<gene>
    <name evidence="3" type="ORF">EYF80_014445</name>
</gene>
<evidence type="ECO:0000313" key="4">
    <source>
        <dbReference type="Proteomes" id="UP000314294"/>
    </source>
</evidence>